<protein>
    <recommendedName>
        <fullName evidence="2">Transposase DDE domain-containing protein</fullName>
    </recommendedName>
</protein>
<dbReference type="KEGG" id="tput:QJT81_20810"/>
<name>A0AA95HC54_9GAMM</name>
<sequence length="114" mass="12900">MMCSDLVLDAETILTLYCRRTRIETLFDALKNTMGAFRFHFWSRYLPRHSRRPTANRHLKAPQAQHLPTVVACWQAMETFVLCACIAGVNKSAVNLMPPQRCFANNASIAGFPA</sequence>
<organism evidence="1">
    <name type="scientific">Candidatus Thiothrix putei</name>
    <dbReference type="NCBI Taxonomy" id="3080811"/>
    <lineage>
        <taxon>Bacteria</taxon>
        <taxon>Pseudomonadati</taxon>
        <taxon>Pseudomonadota</taxon>
        <taxon>Gammaproteobacteria</taxon>
        <taxon>Thiotrichales</taxon>
        <taxon>Thiotrichaceae</taxon>
        <taxon>Thiothrix</taxon>
    </lineage>
</organism>
<accession>A0AA95HC54</accession>
<reference evidence="1" key="1">
    <citation type="journal article" date="2023" name="Int. J. Mol. Sci.">
        <title>Metagenomics Revealed a New Genus 'Candidatus Thiocaldithrix dubininis' gen. nov., sp. nov. and a New Species 'Candidatus Thiothrix putei' sp. nov. in the Family Thiotrichaceae, Some Members of Which Have Traits of Both Na+- and H+-Motive Energetics.</title>
        <authorList>
            <person name="Ravin N.V."/>
            <person name="Muntyan M.S."/>
            <person name="Smolyakov D.D."/>
            <person name="Rudenko T.S."/>
            <person name="Beletsky A.V."/>
            <person name="Mardanov A.V."/>
            <person name="Grabovich M.Y."/>
        </authorList>
    </citation>
    <scope>NUCLEOTIDE SEQUENCE</scope>
    <source>
        <strain evidence="1">GKL-02</strain>
    </source>
</reference>
<reference evidence="1" key="2">
    <citation type="submission" date="2023-04" db="EMBL/GenBank/DDBJ databases">
        <authorList>
            <person name="Beletskiy A.V."/>
            <person name="Mardanov A.V."/>
            <person name="Ravin N.V."/>
        </authorList>
    </citation>
    <scope>NUCLEOTIDE SEQUENCE</scope>
    <source>
        <strain evidence="1">GKL-02</strain>
    </source>
</reference>
<proteinExistence type="predicted"/>
<evidence type="ECO:0000313" key="1">
    <source>
        <dbReference type="EMBL" id="WGZ94190.1"/>
    </source>
</evidence>
<gene>
    <name evidence="1" type="ORF">QJT81_20810</name>
</gene>
<dbReference type="EMBL" id="CP124756">
    <property type="protein sequence ID" value="WGZ94190.1"/>
    <property type="molecule type" value="Genomic_DNA"/>
</dbReference>
<evidence type="ECO:0008006" key="2">
    <source>
        <dbReference type="Google" id="ProtNLM"/>
    </source>
</evidence>
<dbReference type="Proteomes" id="UP001301326">
    <property type="component" value="Chromosome"/>
</dbReference>
<dbReference type="AlphaFoldDB" id="A0AA95HC54"/>